<evidence type="ECO:0000256" key="1">
    <source>
        <dbReference type="SAM" id="MobiDB-lite"/>
    </source>
</evidence>
<dbReference type="RefSeq" id="WP_279929411.1">
    <property type="nucleotide sequence ID" value="NZ_JARWBG010000021.1"/>
</dbReference>
<evidence type="ECO:0000259" key="3">
    <source>
        <dbReference type="Pfam" id="PF20182"/>
    </source>
</evidence>
<evidence type="ECO:0000313" key="5">
    <source>
        <dbReference type="Proteomes" id="UP001223144"/>
    </source>
</evidence>
<dbReference type="EMBL" id="JARWBG010000021">
    <property type="protein sequence ID" value="MDH2390764.1"/>
    <property type="molecule type" value="Genomic_DNA"/>
</dbReference>
<dbReference type="NCBIfam" id="NF042915">
    <property type="entry name" value="MAB_1171c_fam"/>
    <property type="match status" value="1"/>
</dbReference>
<keyword evidence="5" id="KW-1185">Reference proteome</keyword>
<organism evidence="4 5">
    <name type="scientific">Streptomyces chengmaiensis</name>
    <dbReference type="NCBI Taxonomy" id="3040919"/>
    <lineage>
        <taxon>Bacteria</taxon>
        <taxon>Bacillati</taxon>
        <taxon>Actinomycetota</taxon>
        <taxon>Actinomycetes</taxon>
        <taxon>Kitasatosporales</taxon>
        <taxon>Streptomycetaceae</taxon>
        <taxon>Streptomyces</taxon>
    </lineage>
</organism>
<feature type="transmembrane region" description="Helical" evidence="2">
    <location>
        <begin position="217"/>
        <end position="239"/>
    </location>
</feature>
<accession>A0ABT6HPW2</accession>
<feature type="transmembrane region" description="Helical" evidence="2">
    <location>
        <begin position="6"/>
        <end position="23"/>
    </location>
</feature>
<feature type="region of interest" description="Disordered" evidence="1">
    <location>
        <begin position="352"/>
        <end position="371"/>
    </location>
</feature>
<proteinExistence type="predicted"/>
<reference evidence="4 5" key="1">
    <citation type="submission" date="2023-04" db="EMBL/GenBank/DDBJ databases">
        <title>Streptomyces chengmaiensis sp. nov. isolated from the stem of mangrove plant in Hainan.</title>
        <authorList>
            <person name="Huang X."/>
            <person name="Zhou S."/>
            <person name="Chu X."/>
            <person name="Xie Y."/>
            <person name="Lin Y."/>
        </authorList>
    </citation>
    <scope>NUCLEOTIDE SEQUENCE [LARGE SCALE GENOMIC DNA]</scope>
    <source>
        <strain evidence="4 5">HNM0663</strain>
    </source>
</reference>
<feature type="transmembrane region" description="Helical" evidence="2">
    <location>
        <begin position="180"/>
        <end position="205"/>
    </location>
</feature>
<feature type="transmembrane region" description="Helical" evidence="2">
    <location>
        <begin position="71"/>
        <end position="93"/>
    </location>
</feature>
<evidence type="ECO:0000313" key="4">
    <source>
        <dbReference type="EMBL" id="MDH2390764.1"/>
    </source>
</evidence>
<sequence length="401" mass="42834">MDGPDYYIPAAALGLALAFKLPGMRRNWRDPLLRSVCALLALAASTFFFAAPPTITAVNGLAGVPNFSAPLVYSILTALGASCLVLLVNWRGGPPEETRTVARRWMYGYGAVVVALNVLFSLGEAPVERLRDLDTHYAGTPYIREMIVLYLAAHSVAAAAMTAMCWRWSRKVHGWLRTGLVTIVVGSLFSLGYGVCKSAAVFARWAGADLDALSTSVAPPLASLGALLSAAGFVLPLLARRVAHQWSAWCAYRRLGLLWRELRTVAPHSTPSVRIPRWAPVDLRVTQRESDIHDGLLFLHPYFDRALRADAQRAALGRGVCPEQARAAADAAMISAALRARAADPEGRVISSAGAASSDDSGPAGPAEPVEGPRDLVLISLALRRSPAVAQTRRSRAPAGA</sequence>
<feature type="transmembrane region" description="Helical" evidence="2">
    <location>
        <begin position="105"/>
        <end position="127"/>
    </location>
</feature>
<feature type="compositionally biased region" description="Low complexity" evidence="1">
    <location>
        <begin position="352"/>
        <end position="370"/>
    </location>
</feature>
<dbReference type="Proteomes" id="UP001223144">
    <property type="component" value="Unassembled WGS sequence"/>
</dbReference>
<feature type="transmembrane region" description="Helical" evidence="2">
    <location>
        <begin position="147"/>
        <end position="168"/>
    </location>
</feature>
<keyword evidence="2" id="KW-1133">Transmembrane helix</keyword>
<feature type="domain" description="DUF6545" evidence="3">
    <location>
        <begin position="246"/>
        <end position="353"/>
    </location>
</feature>
<keyword evidence="2" id="KW-0472">Membrane</keyword>
<evidence type="ECO:0000256" key="2">
    <source>
        <dbReference type="SAM" id="Phobius"/>
    </source>
</evidence>
<dbReference type="Pfam" id="PF20182">
    <property type="entry name" value="DUF6545"/>
    <property type="match status" value="1"/>
</dbReference>
<dbReference type="InterPro" id="IPR050039">
    <property type="entry name" value="MAB_1171c-like"/>
</dbReference>
<protein>
    <recommendedName>
        <fullName evidence="3">DUF6545 domain-containing protein</fullName>
    </recommendedName>
</protein>
<keyword evidence="2" id="KW-0812">Transmembrane</keyword>
<dbReference type="InterPro" id="IPR046675">
    <property type="entry name" value="DUF6545"/>
</dbReference>
<gene>
    <name evidence="4" type="ORF">QCN29_18610</name>
</gene>
<feature type="transmembrane region" description="Helical" evidence="2">
    <location>
        <begin position="32"/>
        <end position="51"/>
    </location>
</feature>
<comment type="caution">
    <text evidence="4">The sequence shown here is derived from an EMBL/GenBank/DDBJ whole genome shotgun (WGS) entry which is preliminary data.</text>
</comment>
<name>A0ABT6HPW2_9ACTN</name>